<keyword evidence="3" id="KW-1185">Reference proteome</keyword>
<evidence type="ECO:0000259" key="1">
    <source>
        <dbReference type="Pfam" id="PF17919"/>
    </source>
</evidence>
<name>A0AA88X793_9ASTE</name>
<feature type="domain" description="Reverse transcriptase/retrotransposon-derived protein RNase H-like" evidence="1">
    <location>
        <begin position="194"/>
        <end position="291"/>
    </location>
</feature>
<dbReference type="InterPro" id="IPR043502">
    <property type="entry name" value="DNA/RNA_pol_sf"/>
</dbReference>
<dbReference type="SUPFAM" id="SSF56672">
    <property type="entry name" value="DNA/RNA polymerases"/>
    <property type="match status" value="1"/>
</dbReference>
<comment type="caution">
    <text evidence="2">The sequence shown here is derived from an EMBL/GenBank/DDBJ whole genome shotgun (WGS) entry which is preliminary data.</text>
</comment>
<protein>
    <recommendedName>
        <fullName evidence="1">Reverse transcriptase/retrotransposon-derived protein RNase H-like domain-containing protein</fullName>
    </recommendedName>
</protein>
<evidence type="ECO:0000313" key="2">
    <source>
        <dbReference type="EMBL" id="KAK3041331.1"/>
    </source>
</evidence>
<dbReference type="InterPro" id="IPR041577">
    <property type="entry name" value="RT_RNaseH_2"/>
</dbReference>
<organism evidence="2 3">
    <name type="scientific">Escallonia herrerae</name>
    <dbReference type="NCBI Taxonomy" id="1293975"/>
    <lineage>
        <taxon>Eukaryota</taxon>
        <taxon>Viridiplantae</taxon>
        <taxon>Streptophyta</taxon>
        <taxon>Embryophyta</taxon>
        <taxon>Tracheophyta</taxon>
        <taxon>Spermatophyta</taxon>
        <taxon>Magnoliopsida</taxon>
        <taxon>eudicotyledons</taxon>
        <taxon>Gunneridae</taxon>
        <taxon>Pentapetalae</taxon>
        <taxon>asterids</taxon>
        <taxon>campanulids</taxon>
        <taxon>Escalloniales</taxon>
        <taxon>Escalloniaceae</taxon>
        <taxon>Escallonia</taxon>
    </lineage>
</organism>
<dbReference type="Proteomes" id="UP001188597">
    <property type="component" value="Unassembled WGS sequence"/>
</dbReference>
<dbReference type="AlphaFoldDB" id="A0AA88X793"/>
<reference evidence="2" key="1">
    <citation type="submission" date="2022-12" db="EMBL/GenBank/DDBJ databases">
        <title>Draft genome assemblies for two species of Escallonia (Escalloniales).</title>
        <authorList>
            <person name="Chanderbali A."/>
            <person name="Dervinis C."/>
            <person name="Anghel I."/>
            <person name="Soltis D."/>
            <person name="Soltis P."/>
            <person name="Zapata F."/>
        </authorList>
    </citation>
    <scope>NUCLEOTIDE SEQUENCE</scope>
    <source>
        <strain evidence="2">UCBG64.0493</strain>
        <tissue evidence="2">Leaf</tissue>
    </source>
</reference>
<dbReference type="PANTHER" id="PTHR48475">
    <property type="entry name" value="RIBONUCLEASE H"/>
    <property type="match status" value="1"/>
</dbReference>
<accession>A0AA88X793</accession>
<evidence type="ECO:0000313" key="3">
    <source>
        <dbReference type="Proteomes" id="UP001188597"/>
    </source>
</evidence>
<dbReference type="EMBL" id="JAVXUP010000036">
    <property type="protein sequence ID" value="KAK3041331.1"/>
    <property type="molecule type" value="Genomic_DNA"/>
</dbReference>
<sequence>MAVALPSTHHSHLDPDDLRLRLTSRSSYVASTDQRLIRRMIQRSKTENKQPGVGHAIVTIHPSKVVPIHLLITLPDQTPLGDQSIEGRLSTAPKDETLGRSSAKVLFYDAFKKMNIPTDRLQKMDTPLYEFSNHPVTIEGIIALPVTIGAPLMQANLILDFMVVKLIRKAIRKPILEELMEDLVAIRKEKDFAWTDDCQKSFKEIKIYLGSYPLLSKPIPEEDLFLYLSVTEVVVSTVLVREEDGVQKLIYYVCKVLQDVETRYPKIDKIALVLITSARHLQLYFQSHIIVVLTDQQLKKVLLSPEALGRLVNWSVELVEFDIQYKPRTAIKAQALADFIVKCTLPEDPLVKDF</sequence>
<proteinExistence type="predicted"/>
<dbReference type="Pfam" id="PF17919">
    <property type="entry name" value="RT_RNaseH_2"/>
    <property type="match status" value="1"/>
</dbReference>
<gene>
    <name evidence="2" type="ORF">RJ639_002312</name>
</gene>
<dbReference type="PANTHER" id="PTHR48475:SF2">
    <property type="entry name" value="RIBONUCLEASE H"/>
    <property type="match status" value="1"/>
</dbReference>